<accession>A0A518BHS9</accession>
<sequence length="527" mass="56972">MSMNPSSRRRVVLLAVVALAVGLPSLVLWREHARVSRALDGWRGSGQAMTIDELLREPVGAGRPYVEFDRALRMAQGACPSLADLLAGPPYPWDQVDEPLVLTEAQVEGIEQALGDLVGDLDDLGYLPDEDPLPQLRPTVPSATSALAASIAERLGEGPVVFLGQQLELPNVYAIAYTLRDRGTVPAEDSIDADLLRLALLELRPLAAVVHEFGQPAAPDWRAIFADQERLGAFADGRALTGVVSLDAWLTLATALAAVEAGEGSFPGLAAAELDRRWSMAGLFEDSPVGEGLGLRLVLLRFYLNALESYQGRLDGDALAAESARLASLDLAREVRRAVEGERVLGHRGCRLLRGDLGADELLGEYREDHAARALGGGFAPWRRLRALGNHGRFLAHANRASAALQSAGLELFRPGSIVDLPDLELEPVVWLWAPTRGDELCDLAVNGAEVEALRRMALCALDWREGGERALEASLAEHVDPLTGFEFERLDDGAGITTLHSAGLAVSEPEGVRRWRRSLDWTLPRP</sequence>
<dbReference type="EMBL" id="CP036287">
    <property type="protein sequence ID" value="QDU66493.1"/>
    <property type="molecule type" value="Genomic_DNA"/>
</dbReference>
<protein>
    <submittedName>
        <fullName evidence="1">Uncharacterized protein</fullName>
    </submittedName>
</protein>
<gene>
    <name evidence="1" type="ORF">Pla133_15670</name>
</gene>
<dbReference type="AlphaFoldDB" id="A0A518BHS9"/>
<evidence type="ECO:0000313" key="2">
    <source>
        <dbReference type="Proteomes" id="UP000316921"/>
    </source>
</evidence>
<name>A0A518BHS9_9BACT</name>
<proteinExistence type="predicted"/>
<keyword evidence="2" id="KW-1185">Reference proteome</keyword>
<evidence type="ECO:0000313" key="1">
    <source>
        <dbReference type="EMBL" id="QDU66493.1"/>
    </source>
</evidence>
<reference evidence="1 2" key="1">
    <citation type="submission" date="2019-02" db="EMBL/GenBank/DDBJ databases">
        <title>Deep-cultivation of Planctomycetes and their phenomic and genomic characterization uncovers novel biology.</title>
        <authorList>
            <person name="Wiegand S."/>
            <person name="Jogler M."/>
            <person name="Boedeker C."/>
            <person name="Pinto D."/>
            <person name="Vollmers J."/>
            <person name="Rivas-Marin E."/>
            <person name="Kohn T."/>
            <person name="Peeters S.H."/>
            <person name="Heuer A."/>
            <person name="Rast P."/>
            <person name="Oberbeckmann S."/>
            <person name="Bunk B."/>
            <person name="Jeske O."/>
            <person name="Meyerdierks A."/>
            <person name="Storesund J.E."/>
            <person name="Kallscheuer N."/>
            <person name="Luecker S."/>
            <person name="Lage O.M."/>
            <person name="Pohl T."/>
            <person name="Merkel B.J."/>
            <person name="Hornburger P."/>
            <person name="Mueller R.-W."/>
            <person name="Bruemmer F."/>
            <person name="Labrenz M."/>
            <person name="Spormann A.M."/>
            <person name="Op den Camp H."/>
            <person name="Overmann J."/>
            <person name="Amann R."/>
            <person name="Jetten M.S.M."/>
            <person name="Mascher T."/>
            <person name="Medema M.H."/>
            <person name="Devos D.P."/>
            <person name="Kaster A.-K."/>
            <person name="Ovreas L."/>
            <person name="Rohde M."/>
            <person name="Galperin M.Y."/>
            <person name="Jogler C."/>
        </authorList>
    </citation>
    <scope>NUCLEOTIDE SEQUENCE [LARGE SCALE GENOMIC DNA]</scope>
    <source>
        <strain evidence="1 2">Pla133</strain>
    </source>
</reference>
<dbReference type="KEGG" id="pbap:Pla133_15670"/>
<organism evidence="1 2">
    <name type="scientific">Engelhardtia mirabilis</name>
    <dbReference type="NCBI Taxonomy" id="2528011"/>
    <lineage>
        <taxon>Bacteria</taxon>
        <taxon>Pseudomonadati</taxon>
        <taxon>Planctomycetota</taxon>
        <taxon>Planctomycetia</taxon>
        <taxon>Planctomycetia incertae sedis</taxon>
        <taxon>Engelhardtia</taxon>
    </lineage>
</organism>
<dbReference type="Proteomes" id="UP000316921">
    <property type="component" value="Chromosome"/>
</dbReference>